<organism evidence="1 2">
    <name type="scientific">Planococcus lenghuensis</name>
    <dbReference type="NCBI Taxonomy" id="2213202"/>
    <lineage>
        <taxon>Bacteria</taxon>
        <taxon>Bacillati</taxon>
        <taxon>Bacillota</taxon>
        <taxon>Bacilli</taxon>
        <taxon>Bacillales</taxon>
        <taxon>Caryophanaceae</taxon>
        <taxon>Planococcus</taxon>
    </lineage>
</organism>
<evidence type="ECO:0000313" key="1">
    <source>
        <dbReference type="EMBL" id="AQQ52333.1"/>
    </source>
</evidence>
<accession>A0A1Q2KW16</accession>
<dbReference type="Proteomes" id="UP000188184">
    <property type="component" value="Chromosome"/>
</dbReference>
<sequence length="69" mass="7947">METGMDSTDKTGWVHDKGRRLHIKIRRVAIGDTKYTLRVSVQFMKKDSKSSADFLNGRPIIYDIYPKSS</sequence>
<gene>
    <name evidence="1" type="ORF">B0X71_03885</name>
</gene>
<keyword evidence="2" id="KW-1185">Reference proteome</keyword>
<dbReference type="KEGG" id="pmar:B0X71_03885"/>
<dbReference type="AlphaFoldDB" id="A0A1Q2KW16"/>
<reference evidence="1 2" key="1">
    <citation type="submission" date="2017-02" db="EMBL/GenBank/DDBJ databases">
        <title>The complete genomic sequence of a novel cold adapted crude oil-degrading bacterium Planococcus qaidamina Y42.</title>
        <authorList>
            <person name="Yang R."/>
        </authorList>
    </citation>
    <scope>NUCLEOTIDE SEQUENCE [LARGE SCALE GENOMIC DNA]</scope>
    <source>
        <strain evidence="1 2">Y42</strain>
    </source>
</reference>
<dbReference type="EMBL" id="CP019640">
    <property type="protein sequence ID" value="AQQ52333.1"/>
    <property type="molecule type" value="Genomic_DNA"/>
</dbReference>
<evidence type="ECO:0000313" key="2">
    <source>
        <dbReference type="Proteomes" id="UP000188184"/>
    </source>
</evidence>
<protein>
    <submittedName>
        <fullName evidence="1">Uncharacterized protein</fullName>
    </submittedName>
</protein>
<name>A0A1Q2KW16_9BACL</name>
<proteinExistence type="predicted"/>